<sequence length="151" mass="15712">MKVIASVTNAALTLFEELVLPDGRQGHSVVDSIVLVNVVGSLEAPGASGTKVATELPSSVHAARVVDPVGRAAMMLQRESVAEGVVAFVADRPRCVDGGLDLVDLRKGGMVDGSRIQMPLAGAGHGQLCLVQSQPDGIHGPRGRSRIHQLH</sequence>
<keyword evidence="2" id="KW-1185">Reference proteome</keyword>
<proteinExistence type="predicted"/>
<name>A0AA40KBB4_9PEZI</name>
<dbReference type="Proteomes" id="UP001172155">
    <property type="component" value="Unassembled WGS sequence"/>
</dbReference>
<evidence type="ECO:0000313" key="2">
    <source>
        <dbReference type="Proteomes" id="UP001172155"/>
    </source>
</evidence>
<comment type="caution">
    <text evidence="1">The sequence shown here is derived from an EMBL/GenBank/DDBJ whole genome shotgun (WGS) entry which is preliminary data.</text>
</comment>
<accession>A0AA40KBB4</accession>
<reference evidence="1" key="1">
    <citation type="submission" date="2023-06" db="EMBL/GenBank/DDBJ databases">
        <title>Genome-scale phylogeny and comparative genomics of the fungal order Sordariales.</title>
        <authorList>
            <consortium name="Lawrence Berkeley National Laboratory"/>
            <person name="Hensen N."/>
            <person name="Bonometti L."/>
            <person name="Westerberg I."/>
            <person name="Brannstrom I.O."/>
            <person name="Guillou S."/>
            <person name="Cros-Aarteil S."/>
            <person name="Calhoun S."/>
            <person name="Haridas S."/>
            <person name="Kuo A."/>
            <person name="Mondo S."/>
            <person name="Pangilinan J."/>
            <person name="Riley R."/>
            <person name="LaButti K."/>
            <person name="Andreopoulos B."/>
            <person name="Lipzen A."/>
            <person name="Chen C."/>
            <person name="Yanf M."/>
            <person name="Daum C."/>
            <person name="Ng V."/>
            <person name="Clum A."/>
            <person name="Steindorff A."/>
            <person name="Ohm R."/>
            <person name="Martin F."/>
            <person name="Silar P."/>
            <person name="Natvig D."/>
            <person name="Lalanne C."/>
            <person name="Gautier V."/>
            <person name="Ament-velasquez S.L."/>
            <person name="Kruys A."/>
            <person name="Hutchinson M.I."/>
            <person name="Powell A.J."/>
            <person name="Barry K."/>
            <person name="Miller A.N."/>
            <person name="Grigoriev I.V."/>
            <person name="Debuchy R."/>
            <person name="Gladieux P."/>
            <person name="Thoren M.H."/>
            <person name="Johannesson H."/>
        </authorList>
    </citation>
    <scope>NUCLEOTIDE SEQUENCE</scope>
    <source>
        <strain evidence="1">SMH3187-1</strain>
    </source>
</reference>
<protein>
    <submittedName>
        <fullName evidence="1">Uncharacterized protein</fullName>
    </submittedName>
</protein>
<feature type="non-terminal residue" evidence="1">
    <location>
        <position position="151"/>
    </location>
</feature>
<organism evidence="1 2">
    <name type="scientific">Schizothecium vesticola</name>
    <dbReference type="NCBI Taxonomy" id="314040"/>
    <lineage>
        <taxon>Eukaryota</taxon>
        <taxon>Fungi</taxon>
        <taxon>Dikarya</taxon>
        <taxon>Ascomycota</taxon>
        <taxon>Pezizomycotina</taxon>
        <taxon>Sordariomycetes</taxon>
        <taxon>Sordariomycetidae</taxon>
        <taxon>Sordariales</taxon>
        <taxon>Schizotheciaceae</taxon>
        <taxon>Schizothecium</taxon>
    </lineage>
</organism>
<evidence type="ECO:0000313" key="1">
    <source>
        <dbReference type="EMBL" id="KAK0752893.1"/>
    </source>
</evidence>
<gene>
    <name evidence="1" type="ORF">B0T18DRAFT_395575</name>
</gene>
<dbReference type="AlphaFoldDB" id="A0AA40KBB4"/>
<dbReference type="EMBL" id="JAUKUD010000001">
    <property type="protein sequence ID" value="KAK0752893.1"/>
    <property type="molecule type" value="Genomic_DNA"/>
</dbReference>